<dbReference type="RefSeq" id="WP_155703146.1">
    <property type="nucleotide sequence ID" value="NZ_CP034235.1"/>
</dbReference>
<keyword evidence="3" id="KW-1185">Reference proteome</keyword>
<dbReference type="OrthoDB" id="9770183at2"/>
<evidence type="ECO:0000313" key="2">
    <source>
        <dbReference type="EMBL" id="QGQ98053.1"/>
    </source>
</evidence>
<dbReference type="InterPro" id="IPR050789">
    <property type="entry name" value="Diverse_Enzym_Activities"/>
</dbReference>
<organism evidence="2 3">
    <name type="scientific">Paenibacillus psychroresistens</name>
    <dbReference type="NCBI Taxonomy" id="1778678"/>
    <lineage>
        <taxon>Bacteria</taxon>
        <taxon>Bacillati</taxon>
        <taxon>Bacillota</taxon>
        <taxon>Bacilli</taxon>
        <taxon>Bacillales</taxon>
        <taxon>Paenibacillaceae</taxon>
        <taxon>Paenibacillus</taxon>
    </lineage>
</organism>
<name>A0A6B8RRE0_9BACL</name>
<accession>A0A6B8RRE0</accession>
<dbReference type="InterPro" id="IPR001466">
    <property type="entry name" value="Beta-lactam-related"/>
</dbReference>
<dbReference type="Proteomes" id="UP000426246">
    <property type="component" value="Chromosome"/>
</dbReference>
<sequence length="335" mass="37264">MAGMKTNTYNLEAIQLLKVHFQNLIMQNRLQGASFVISQNNRIIAKEALGSSGFNGTSFSVDAIRPVQSIVKIITALAVLKLVEQGKLNLEDKITRYLHELDCNGFRGITLRHLLTHQSGMHFDPIFFNSFHLADWISPLTESRYMTEPGTTFEYSNAGFALLGVIISRVFGNSYEQFVEEMLLMPLNMTMTSFKLSLQQESLLSLVLPREENSLAPENYRAVPRSFGGLFSTLDDLQKLGQMMLNQGTFEGKRIINDQLIQQMTSDGLGLFLDGNVIGTMSPQSFSHHGAGWSALTIDPVNELVAVIFVPSIEDFVAESLHPSMQIIGSGIRPK</sequence>
<reference evidence="3" key="1">
    <citation type="submission" date="2018-11" db="EMBL/GenBank/DDBJ databases">
        <title>Complete genome sequence of Paenibacillus sp. ML311-T8.</title>
        <authorList>
            <person name="Nam Y.-D."/>
            <person name="Kang J."/>
            <person name="Chung W.-H."/>
            <person name="Park Y.S."/>
        </authorList>
    </citation>
    <scope>NUCLEOTIDE SEQUENCE [LARGE SCALE GENOMIC DNA]</scope>
    <source>
        <strain evidence="3">ML311-T8</strain>
    </source>
</reference>
<dbReference type="KEGG" id="ppsc:EHS13_25745"/>
<feature type="domain" description="Beta-lactamase-related" evidence="1">
    <location>
        <begin position="22"/>
        <end position="310"/>
    </location>
</feature>
<gene>
    <name evidence="2" type="ORF">EHS13_25745</name>
</gene>
<dbReference type="Gene3D" id="3.40.710.10">
    <property type="entry name" value="DD-peptidase/beta-lactamase superfamily"/>
    <property type="match status" value="1"/>
</dbReference>
<dbReference type="PANTHER" id="PTHR43283">
    <property type="entry name" value="BETA-LACTAMASE-RELATED"/>
    <property type="match status" value="1"/>
</dbReference>
<dbReference type="SUPFAM" id="SSF56601">
    <property type="entry name" value="beta-lactamase/transpeptidase-like"/>
    <property type="match status" value="1"/>
</dbReference>
<dbReference type="EMBL" id="CP034235">
    <property type="protein sequence ID" value="QGQ98053.1"/>
    <property type="molecule type" value="Genomic_DNA"/>
</dbReference>
<proteinExistence type="predicted"/>
<dbReference type="InterPro" id="IPR012338">
    <property type="entry name" value="Beta-lactam/transpept-like"/>
</dbReference>
<dbReference type="GO" id="GO:0016787">
    <property type="term" value="F:hydrolase activity"/>
    <property type="evidence" value="ECO:0007669"/>
    <property type="project" value="UniProtKB-KW"/>
</dbReference>
<evidence type="ECO:0000313" key="3">
    <source>
        <dbReference type="Proteomes" id="UP000426246"/>
    </source>
</evidence>
<protein>
    <submittedName>
        <fullName evidence="2">Class A beta-lactamase-related serine hydrolase</fullName>
    </submittedName>
</protein>
<dbReference type="AlphaFoldDB" id="A0A6B8RRE0"/>
<dbReference type="Pfam" id="PF00144">
    <property type="entry name" value="Beta-lactamase"/>
    <property type="match status" value="1"/>
</dbReference>
<evidence type="ECO:0000259" key="1">
    <source>
        <dbReference type="Pfam" id="PF00144"/>
    </source>
</evidence>
<keyword evidence="2" id="KW-0378">Hydrolase</keyword>
<dbReference type="PANTHER" id="PTHR43283:SF3">
    <property type="entry name" value="BETA-LACTAMASE FAMILY PROTEIN (AFU_ORTHOLOGUE AFUA_5G07500)"/>
    <property type="match status" value="1"/>
</dbReference>